<dbReference type="PROSITE" id="PS50297">
    <property type="entry name" value="ANK_REP_REGION"/>
    <property type="match status" value="1"/>
</dbReference>
<dbReference type="STRING" id="342668.A0A1B8GCV3"/>
<dbReference type="AlphaFoldDB" id="A0A1B8GCV3"/>
<keyword evidence="5" id="KW-1185">Reference proteome</keyword>
<dbReference type="Proteomes" id="UP000091956">
    <property type="component" value="Unassembled WGS sequence"/>
</dbReference>
<dbReference type="RefSeq" id="XP_059319434.1">
    <property type="nucleotide sequence ID" value="XM_059463933.1"/>
</dbReference>
<evidence type="ECO:0000313" key="4">
    <source>
        <dbReference type="EMBL" id="OBT93617.2"/>
    </source>
</evidence>
<dbReference type="Pfam" id="PF12796">
    <property type="entry name" value="Ank_2"/>
    <property type="match status" value="1"/>
</dbReference>
<evidence type="ECO:0008006" key="6">
    <source>
        <dbReference type="Google" id="ProtNLM"/>
    </source>
</evidence>
<keyword evidence="2 3" id="KW-0040">ANK repeat</keyword>
<dbReference type="PROSITE" id="PS50088">
    <property type="entry name" value="ANK_REPEAT"/>
    <property type="match status" value="1"/>
</dbReference>
<protein>
    <recommendedName>
        <fullName evidence="6">Fungal N-terminal domain-containing protein</fullName>
    </recommendedName>
</protein>
<dbReference type="GeneID" id="28841468"/>
<evidence type="ECO:0000256" key="3">
    <source>
        <dbReference type="PROSITE-ProRule" id="PRU00023"/>
    </source>
</evidence>
<dbReference type="SMART" id="SM00248">
    <property type="entry name" value="ANK"/>
    <property type="match status" value="2"/>
</dbReference>
<proteinExistence type="predicted"/>
<dbReference type="InterPro" id="IPR051637">
    <property type="entry name" value="Ank_repeat_dom-contain_49"/>
</dbReference>
<evidence type="ECO:0000313" key="5">
    <source>
        <dbReference type="Proteomes" id="UP000091956"/>
    </source>
</evidence>
<organism evidence="4 5">
    <name type="scientific">Pseudogymnoascus verrucosus</name>
    <dbReference type="NCBI Taxonomy" id="342668"/>
    <lineage>
        <taxon>Eukaryota</taxon>
        <taxon>Fungi</taxon>
        <taxon>Dikarya</taxon>
        <taxon>Ascomycota</taxon>
        <taxon>Pezizomycotina</taxon>
        <taxon>Leotiomycetes</taxon>
        <taxon>Thelebolales</taxon>
        <taxon>Thelebolaceae</taxon>
        <taxon>Pseudogymnoascus</taxon>
    </lineage>
</organism>
<dbReference type="InterPro" id="IPR036770">
    <property type="entry name" value="Ankyrin_rpt-contain_sf"/>
</dbReference>
<feature type="repeat" description="ANK" evidence="3">
    <location>
        <begin position="290"/>
        <end position="322"/>
    </location>
</feature>
<dbReference type="InterPro" id="IPR002110">
    <property type="entry name" value="Ankyrin_rpt"/>
</dbReference>
<gene>
    <name evidence="4" type="ORF">VE01_08082</name>
</gene>
<dbReference type="Gene3D" id="1.25.40.20">
    <property type="entry name" value="Ankyrin repeat-containing domain"/>
    <property type="match status" value="2"/>
</dbReference>
<keyword evidence="1" id="KW-0677">Repeat</keyword>
<sequence length="632" mass="71224">MAEVVGILGSGAGIASLGCQIFKSIYKLQQVLTDIRNAPQELKTILEEIALVTTILIQISERPHLYTIGRSQSVARDQAVIYCETACRQLFTVVSEIENEIGESKCRSRWHCFLTVLKAKKITDLVNRLERAKSILALAQLMYLQSFEIERLNQKTKISSISTAENPEPRMSTTPIRQNENGHISAPYNQTTFQLGIGVLVVRQVPNGSGKTRTSLEETIIQFRFADWFLRWAISIAICPEIENVKITIRTYHLVPSSSAIFQACALGDDQTVARLIREGRASAFDMTSNGVTPLHVAAAWHHPSTCKQLLEHGANSSLLMQYSTISWNALGLASEYAGYYRCFLFPGLEEHRPGPKEDLSQKRETMRILTDHNSCEVHQGYRPGHTGYWNGSTSALHMFRGTSDDFLWLYKRENVLMDVKDSEDYIASIVIQQTQMFPNASFPAAFSLVSSMEHLAKYRDSSGSTLLHHLLNTSSDIKPGFWMNGIDTFDIARTLLEHGADPTSRNDQGYTPLMGAARDSLLYLHSKALFWTAESAAKMYSGYLTRWIKTLESCLVDAREYRSREIELGAESFVLCRQFQHSNDGLSGTGQWSVRLVFGLDDIHHGLQIKFQFQSEEKNERMPGSWPKEII</sequence>
<dbReference type="SUPFAM" id="SSF48403">
    <property type="entry name" value="Ankyrin repeat"/>
    <property type="match status" value="1"/>
</dbReference>
<dbReference type="PANTHER" id="PTHR24180">
    <property type="entry name" value="CYCLIN-DEPENDENT KINASE INHIBITOR 2C-RELATED"/>
    <property type="match status" value="1"/>
</dbReference>
<reference evidence="5" key="2">
    <citation type="journal article" date="2018" name="Nat. Commun.">
        <title>Extreme sensitivity to ultraviolet light in the fungal pathogen causing white-nose syndrome of bats.</title>
        <authorList>
            <person name="Palmer J.M."/>
            <person name="Drees K.P."/>
            <person name="Foster J.T."/>
            <person name="Lindner D.L."/>
        </authorList>
    </citation>
    <scope>NUCLEOTIDE SEQUENCE [LARGE SCALE GENOMIC DNA]</scope>
    <source>
        <strain evidence="5">UAMH 10579</strain>
    </source>
</reference>
<reference evidence="4 5" key="1">
    <citation type="submission" date="2016-03" db="EMBL/GenBank/DDBJ databases">
        <title>Comparative genomics of Pseudogymnoascus destructans, the fungus causing white-nose syndrome of bats.</title>
        <authorList>
            <person name="Palmer J.M."/>
            <person name="Drees K.P."/>
            <person name="Foster J.T."/>
            <person name="Lindner D.L."/>
        </authorList>
    </citation>
    <scope>NUCLEOTIDE SEQUENCE [LARGE SCALE GENOMIC DNA]</scope>
    <source>
        <strain evidence="4 5">UAMH 10579</strain>
    </source>
</reference>
<dbReference type="EMBL" id="KV460251">
    <property type="protein sequence ID" value="OBT93617.2"/>
    <property type="molecule type" value="Genomic_DNA"/>
</dbReference>
<accession>A0A1B8GCV3</accession>
<dbReference type="PANTHER" id="PTHR24180:SF45">
    <property type="entry name" value="POLY [ADP-RIBOSE] POLYMERASE TANKYRASE"/>
    <property type="match status" value="1"/>
</dbReference>
<evidence type="ECO:0000256" key="2">
    <source>
        <dbReference type="ARBA" id="ARBA00023043"/>
    </source>
</evidence>
<name>A0A1B8GCV3_9PEZI</name>
<evidence type="ECO:0000256" key="1">
    <source>
        <dbReference type="ARBA" id="ARBA00022737"/>
    </source>
</evidence>